<evidence type="ECO:0000259" key="1">
    <source>
        <dbReference type="Pfam" id="PF08969"/>
    </source>
</evidence>
<feature type="domain" description="USP8 dimerisation" evidence="1">
    <location>
        <begin position="11"/>
        <end position="59"/>
    </location>
</feature>
<reference evidence="3" key="1">
    <citation type="journal article" date="2011" name="Nature">
        <title>Genome sequence and analysis of the tuber crop potato.</title>
        <authorList>
            <consortium name="The Potato Genome Sequencing Consortium"/>
        </authorList>
    </citation>
    <scope>NUCLEOTIDE SEQUENCE [LARGE SCALE GENOMIC DNA]</scope>
    <source>
        <strain evidence="3">cv. DM1-3 516 R44</strain>
    </source>
</reference>
<dbReference type="Gene3D" id="1.20.58.80">
    <property type="entry name" value="Phosphotransferase system, lactose/cellobiose-type IIA subunit"/>
    <property type="match status" value="1"/>
</dbReference>
<dbReference type="InterPro" id="IPR015063">
    <property type="entry name" value="USP8_dimer"/>
</dbReference>
<reference evidence="2" key="2">
    <citation type="submission" date="2015-06" db="UniProtKB">
        <authorList>
            <consortium name="EnsemblPlants"/>
        </authorList>
    </citation>
    <scope>IDENTIFICATION</scope>
    <source>
        <strain evidence="2">DM1-3 516 R44</strain>
    </source>
</reference>
<keyword evidence="3" id="KW-1185">Reference proteome</keyword>
<proteinExistence type="predicted"/>
<dbReference type="ExpressionAtlas" id="M1A450">
    <property type="expression patterns" value="baseline"/>
</dbReference>
<dbReference type="AlphaFoldDB" id="M1A450"/>
<accession>M1A450</accession>
<dbReference type="PANTHER" id="PTHR12947:SF19">
    <property type="entry name" value="AMSH-LIKE UBIQUITIN THIOESTERASE 1"/>
    <property type="match status" value="1"/>
</dbReference>
<name>M1A450_SOLTU</name>
<dbReference type="Gramene" id="PGSC0003DMT400014386">
    <property type="protein sequence ID" value="PGSC0003DMT400014386"/>
    <property type="gene ID" value="PGSC0003DMG400005643"/>
</dbReference>
<dbReference type="EnsemblPlants" id="PGSC0003DMT400014386">
    <property type="protein sequence ID" value="PGSC0003DMT400014386"/>
    <property type="gene ID" value="PGSC0003DMG400005643"/>
</dbReference>
<dbReference type="HOGENOM" id="CLU_2927178_0_0_1"/>
<dbReference type="Proteomes" id="UP000011115">
    <property type="component" value="Unassembled WGS sequence"/>
</dbReference>
<evidence type="ECO:0000313" key="2">
    <source>
        <dbReference type="EnsemblPlants" id="PGSC0003DMT400014386"/>
    </source>
</evidence>
<protein>
    <submittedName>
        <fullName evidence="2">Amsh</fullName>
    </submittedName>
</protein>
<evidence type="ECO:0000313" key="3">
    <source>
        <dbReference type="Proteomes" id="UP000011115"/>
    </source>
</evidence>
<dbReference type="Pfam" id="PF08969">
    <property type="entry name" value="USP8_dimer"/>
    <property type="match status" value="1"/>
</dbReference>
<sequence length="61" mass="7047">MTRSSSGQINIAARTKKLDVDNRIALKIYYRIADNVLKQADIFRAEGDVIDLYVMLLRFSR</sequence>
<dbReference type="PANTHER" id="PTHR12947">
    <property type="entry name" value="AMSH-LIKE PROTEASE"/>
    <property type="match status" value="1"/>
</dbReference>
<organism evidence="2 3">
    <name type="scientific">Solanum tuberosum</name>
    <name type="common">Potato</name>
    <dbReference type="NCBI Taxonomy" id="4113"/>
    <lineage>
        <taxon>Eukaryota</taxon>
        <taxon>Viridiplantae</taxon>
        <taxon>Streptophyta</taxon>
        <taxon>Embryophyta</taxon>
        <taxon>Tracheophyta</taxon>
        <taxon>Spermatophyta</taxon>
        <taxon>Magnoliopsida</taxon>
        <taxon>eudicotyledons</taxon>
        <taxon>Gunneridae</taxon>
        <taxon>Pentapetalae</taxon>
        <taxon>asterids</taxon>
        <taxon>lamiids</taxon>
        <taxon>Solanales</taxon>
        <taxon>Solanaceae</taxon>
        <taxon>Solanoideae</taxon>
        <taxon>Solaneae</taxon>
        <taxon>Solanum</taxon>
    </lineage>
</organism>
<gene>
    <name evidence="2" type="primary">LOC102588096</name>
</gene>